<feature type="coiled-coil region" evidence="1">
    <location>
        <begin position="305"/>
        <end position="332"/>
    </location>
</feature>
<organism evidence="3 4">
    <name type="scientific">Salmonirosea aquatica</name>
    <dbReference type="NCBI Taxonomy" id="2654236"/>
    <lineage>
        <taxon>Bacteria</taxon>
        <taxon>Pseudomonadati</taxon>
        <taxon>Bacteroidota</taxon>
        <taxon>Cytophagia</taxon>
        <taxon>Cytophagales</taxon>
        <taxon>Spirosomataceae</taxon>
        <taxon>Salmonirosea</taxon>
    </lineage>
</organism>
<evidence type="ECO:0000259" key="2">
    <source>
        <dbReference type="Pfam" id="PF13476"/>
    </source>
</evidence>
<evidence type="ECO:0000313" key="3">
    <source>
        <dbReference type="EMBL" id="MPR34208.1"/>
    </source>
</evidence>
<dbReference type="Pfam" id="PF13558">
    <property type="entry name" value="SbcC_Walker_B"/>
    <property type="match status" value="1"/>
</dbReference>
<feature type="coiled-coil region" evidence="1">
    <location>
        <begin position="787"/>
        <end position="852"/>
    </location>
</feature>
<evidence type="ECO:0000313" key="4">
    <source>
        <dbReference type="Proteomes" id="UP000479293"/>
    </source>
</evidence>
<gene>
    <name evidence="3" type="ORF">GBK04_12785</name>
</gene>
<dbReference type="AlphaFoldDB" id="A0A7C9FZA9"/>
<feature type="coiled-coil region" evidence="1">
    <location>
        <begin position="536"/>
        <end position="587"/>
    </location>
</feature>
<dbReference type="RefSeq" id="WP_152760219.1">
    <property type="nucleotide sequence ID" value="NZ_WHLY01000002.1"/>
</dbReference>
<feature type="domain" description="Rad50/SbcC-type AAA" evidence="2">
    <location>
        <begin position="6"/>
        <end position="253"/>
    </location>
</feature>
<accession>A0A7C9FZA9</accession>
<sequence length="1038" mass="119253">MIPVYLTIKGLYSYRQTQEIDFSRLTETALFGIFGKVGSGKSSILEAITFALYGETDRLNKSGDDRNYNMMNLRSDELMIDYICLAGQEGHKYRFTVKGRRNSKRFDDVKTFERRAYRWMDELDDWAPIETDQVAEKIIGLSYENFKRTIIIPQGKFQDFLDLPQAQRTRMMNEIFQLERYDLAAKVKILKIRNDTLLENLAGKLTQLGQTTPELLEQSRQGLKNTQALIKLTDNELKVLTADEKQLETLRQLFVDKQNAEQKITALATQEADFMARAARLDRYLSCRNTFKLVLEQKKIQETALARDQGTLREKEKSMAEVQQRIADERKKLAEILPQYEQRDALKKETEELGLVLTLAQSKEERAKLEDDQKRGRIAFVQKKDIIGQLTQQKGELETTLDKAKSGRVDLEVVTKVAEWFSTKNAILATKESVKKDAKAVADDEEKLEKSKADLLLAAPFDALFGPEDAATPPVRLRERIDEEKQRLVGQHAELEKDILHLKTQRELRKYAHDLQPGEPCPLCGSLHHPQVMGGASVLENELMAFEQKQKKLRETEIAYDQLKNQLSVLEKEFALYERQKKVIREKWEENKAALARQDAAFTWPDFSKDDEEKVQEAFQKDRQQQGEIKQLEATYRQKERELNEARDLLDNKIRPALETIEQKLAAKMAETEGYQKQIIRLDVAEFANQTAEQIRYRIHAQNTAYNKLTEAYEQLTQKIQALTDQQNILSGEITSLKTNTGQQAEALRELNENLAKDIAASDFADESEVLAMLQSELNVATEQQEIETYRLTLNTARAALKTLEEKTAGLRYDTGIHEKVRADLETQTIRINELRKEEGGLTNQVKKQEEDLAAQVDLRKEQEKLDIRGKDIETLSKLFKASGFVSYVSAMHLQNLCNQANARFHKMTRHQLQLELYEPRPAEYDFQVRDLLNEGRTRAVKTLSGGQKFQVALALALALADQIHAQSHAMHNFFFLDEGFGSLDKDSLGEVFETLQSLRRENRIVGVISHVEDLQQEIQNHLKIELTEAGSLVIPNY</sequence>
<name>A0A7C9FZA9_9BACT</name>
<dbReference type="InterPro" id="IPR038729">
    <property type="entry name" value="Rad50/SbcC_AAA"/>
</dbReference>
<keyword evidence="1" id="KW-0175">Coiled coil</keyword>
<comment type="caution">
    <text evidence="3">The sequence shown here is derived from an EMBL/GenBank/DDBJ whole genome shotgun (WGS) entry which is preliminary data.</text>
</comment>
<dbReference type="SUPFAM" id="SSF52540">
    <property type="entry name" value="P-loop containing nucleoside triphosphate hydrolases"/>
    <property type="match status" value="2"/>
</dbReference>
<dbReference type="PANTHER" id="PTHR32114">
    <property type="entry name" value="ABC TRANSPORTER ABCH.3"/>
    <property type="match status" value="1"/>
</dbReference>
<protein>
    <submittedName>
        <fullName evidence="3">SMC family ATPase</fullName>
    </submittedName>
</protein>
<dbReference type="EMBL" id="WHLY01000002">
    <property type="protein sequence ID" value="MPR34208.1"/>
    <property type="molecule type" value="Genomic_DNA"/>
</dbReference>
<dbReference type="Gene3D" id="3.40.50.300">
    <property type="entry name" value="P-loop containing nucleotide triphosphate hydrolases"/>
    <property type="match status" value="2"/>
</dbReference>
<proteinExistence type="predicted"/>
<dbReference type="InterPro" id="IPR027417">
    <property type="entry name" value="P-loop_NTPase"/>
</dbReference>
<dbReference type="PANTHER" id="PTHR32114:SF2">
    <property type="entry name" value="ABC TRANSPORTER ABCH.3"/>
    <property type="match status" value="1"/>
</dbReference>
<reference evidence="3 4" key="1">
    <citation type="submission" date="2019-10" db="EMBL/GenBank/DDBJ databases">
        <title>Draft Genome Sequence of Cytophagaceae sp. SJW1-29.</title>
        <authorList>
            <person name="Choi A."/>
        </authorList>
    </citation>
    <scope>NUCLEOTIDE SEQUENCE [LARGE SCALE GENOMIC DNA]</scope>
    <source>
        <strain evidence="3 4">SJW1-29</strain>
    </source>
</reference>
<evidence type="ECO:0000256" key="1">
    <source>
        <dbReference type="SAM" id="Coils"/>
    </source>
</evidence>
<dbReference type="Pfam" id="PF13476">
    <property type="entry name" value="AAA_23"/>
    <property type="match status" value="1"/>
</dbReference>
<keyword evidence="4" id="KW-1185">Reference proteome</keyword>
<feature type="coiled-coil region" evidence="1">
    <location>
        <begin position="622"/>
        <end position="733"/>
    </location>
</feature>
<feature type="coiled-coil region" evidence="1">
    <location>
        <begin position="478"/>
        <end position="505"/>
    </location>
</feature>
<dbReference type="Proteomes" id="UP000479293">
    <property type="component" value="Unassembled WGS sequence"/>
</dbReference>